<dbReference type="InterPro" id="IPR016181">
    <property type="entry name" value="Acyl_CoA_acyltransferase"/>
</dbReference>
<gene>
    <name evidence="4" type="ORF">MPL1032_100095</name>
</gene>
<dbReference type="Pfam" id="PF00583">
    <property type="entry name" value="Acetyltransf_1"/>
    <property type="match status" value="1"/>
</dbReference>
<dbReference type="PROSITE" id="PS51186">
    <property type="entry name" value="GNAT"/>
    <property type="match status" value="1"/>
</dbReference>
<sequence>MADFEIEAVLHLTPSLAQSIIALVPQLSSSAAQPGHETLESIVKSPATTLFIAKDGQALLGMLTLAVFRAPTGTRAIVEDVVVDGRHRGRGIASGLIREALARAKTAGARTVDLTSRPSREAANRLYLKLGFEQRQTNVYRFAFEDI</sequence>
<dbReference type="InterPro" id="IPR050832">
    <property type="entry name" value="Bact_Acetyltransf"/>
</dbReference>
<name>A0A0K2VN78_MESPL</name>
<dbReference type="AlphaFoldDB" id="A0A0K2VN78"/>
<evidence type="ECO:0000259" key="3">
    <source>
        <dbReference type="PROSITE" id="PS51186"/>
    </source>
</evidence>
<dbReference type="InterPro" id="IPR000182">
    <property type="entry name" value="GNAT_dom"/>
</dbReference>
<dbReference type="PANTHER" id="PTHR43877:SF1">
    <property type="entry name" value="ACETYLTRANSFERASE"/>
    <property type="match status" value="1"/>
</dbReference>
<dbReference type="EMBL" id="CCND01000002">
    <property type="protein sequence ID" value="CDX49533.1"/>
    <property type="molecule type" value="Genomic_DNA"/>
</dbReference>
<protein>
    <submittedName>
        <fullName evidence="4">Acetyltransferase, GNAT family</fullName>
    </submittedName>
</protein>
<dbReference type="SUPFAM" id="SSF55729">
    <property type="entry name" value="Acyl-CoA N-acyltransferases (Nat)"/>
    <property type="match status" value="1"/>
</dbReference>
<reference evidence="5" key="1">
    <citation type="submission" date="2014-08" db="EMBL/GenBank/DDBJ databases">
        <authorList>
            <person name="Edwards T."/>
        </authorList>
    </citation>
    <scope>NUCLEOTIDE SEQUENCE [LARGE SCALE GENOMIC DNA]</scope>
</reference>
<feature type="domain" description="N-acetyltransferase" evidence="3">
    <location>
        <begin position="7"/>
        <end position="147"/>
    </location>
</feature>
<dbReference type="CDD" id="cd04301">
    <property type="entry name" value="NAT_SF"/>
    <property type="match status" value="1"/>
</dbReference>
<evidence type="ECO:0000313" key="5">
    <source>
        <dbReference type="Proteomes" id="UP000182888"/>
    </source>
</evidence>
<dbReference type="Proteomes" id="UP000182888">
    <property type="component" value="Unassembled WGS sequence"/>
</dbReference>
<evidence type="ECO:0000256" key="2">
    <source>
        <dbReference type="ARBA" id="ARBA00023315"/>
    </source>
</evidence>
<dbReference type="PANTHER" id="PTHR43877">
    <property type="entry name" value="AMINOALKYLPHOSPHONATE N-ACETYLTRANSFERASE-RELATED-RELATED"/>
    <property type="match status" value="1"/>
</dbReference>
<evidence type="ECO:0000256" key="1">
    <source>
        <dbReference type="ARBA" id="ARBA00022679"/>
    </source>
</evidence>
<organism evidence="4 5">
    <name type="scientific">Mesorhizobium plurifarium</name>
    <dbReference type="NCBI Taxonomy" id="69974"/>
    <lineage>
        <taxon>Bacteria</taxon>
        <taxon>Pseudomonadati</taxon>
        <taxon>Pseudomonadota</taxon>
        <taxon>Alphaproteobacteria</taxon>
        <taxon>Hyphomicrobiales</taxon>
        <taxon>Phyllobacteriaceae</taxon>
        <taxon>Mesorhizobium</taxon>
    </lineage>
</organism>
<keyword evidence="2" id="KW-0012">Acyltransferase</keyword>
<proteinExistence type="predicted"/>
<keyword evidence="1 4" id="KW-0808">Transferase</keyword>
<dbReference type="GO" id="GO:0016747">
    <property type="term" value="F:acyltransferase activity, transferring groups other than amino-acyl groups"/>
    <property type="evidence" value="ECO:0007669"/>
    <property type="project" value="InterPro"/>
</dbReference>
<evidence type="ECO:0000313" key="4">
    <source>
        <dbReference type="EMBL" id="CDX49533.1"/>
    </source>
</evidence>
<dbReference type="Gene3D" id="3.40.630.30">
    <property type="match status" value="1"/>
</dbReference>
<accession>A0A0K2VN78</accession>